<feature type="signal peptide" evidence="2">
    <location>
        <begin position="1"/>
        <end position="19"/>
    </location>
</feature>
<comment type="caution">
    <text evidence="3">The sequence shown here is derived from an EMBL/GenBank/DDBJ whole genome shotgun (WGS) entry which is preliminary data.</text>
</comment>
<gene>
    <name evidence="3" type="ORF">I8J30_08085</name>
</gene>
<dbReference type="EMBL" id="JAGKSP010000002">
    <property type="protein sequence ID" value="MBP3962660.1"/>
    <property type="molecule type" value="Genomic_DNA"/>
</dbReference>
<evidence type="ECO:0000256" key="2">
    <source>
        <dbReference type="SAM" id="SignalP"/>
    </source>
</evidence>
<evidence type="ECO:0000313" key="3">
    <source>
        <dbReference type="EMBL" id="MBP3962660.1"/>
    </source>
</evidence>
<dbReference type="Pfam" id="PF01547">
    <property type="entry name" value="SBP_bac_1"/>
    <property type="match status" value="1"/>
</dbReference>
<dbReference type="Gene3D" id="3.40.190.10">
    <property type="entry name" value="Periplasmic binding protein-like II"/>
    <property type="match status" value="1"/>
</dbReference>
<evidence type="ECO:0000313" key="4">
    <source>
        <dbReference type="Proteomes" id="UP000673394"/>
    </source>
</evidence>
<accession>A0ABS5CB38</accession>
<organism evidence="3 4">
    <name type="scientific">Paenibacillus lignilyticus</name>
    <dbReference type="NCBI Taxonomy" id="1172615"/>
    <lineage>
        <taxon>Bacteria</taxon>
        <taxon>Bacillati</taxon>
        <taxon>Bacillota</taxon>
        <taxon>Bacilli</taxon>
        <taxon>Bacillales</taxon>
        <taxon>Paenibacillaceae</taxon>
        <taxon>Paenibacillus</taxon>
    </lineage>
</organism>
<evidence type="ECO:0000256" key="1">
    <source>
        <dbReference type="SAM" id="MobiDB-lite"/>
    </source>
</evidence>
<dbReference type="PROSITE" id="PS51257">
    <property type="entry name" value="PROKAR_LIPOPROTEIN"/>
    <property type="match status" value="1"/>
</dbReference>
<dbReference type="RefSeq" id="WP_210657580.1">
    <property type="nucleotide sequence ID" value="NZ_JAGKSP010000002.1"/>
</dbReference>
<name>A0ABS5CB38_9BACL</name>
<proteinExistence type="predicted"/>
<dbReference type="Proteomes" id="UP000673394">
    <property type="component" value="Unassembled WGS sequence"/>
</dbReference>
<keyword evidence="2" id="KW-0732">Signal</keyword>
<reference evidence="3 4" key="1">
    <citation type="submission" date="2021-04" db="EMBL/GenBank/DDBJ databases">
        <title>Paenibacillus sp. DLE-14 whole genome sequence.</title>
        <authorList>
            <person name="Ham Y.J."/>
        </authorList>
    </citation>
    <scope>NUCLEOTIDE SEQUENCE [LARGE SCALE GENOMIC DNA]</scope>
    <source>
        <strain evidence="3 4">DLE-14</strain>
    </source>
</reference>
<keyword evidence="4" id="KW-1185">Reference proteome</keyword>
<dbReference type="SUPFAM" id="SSF53850">
    <property type="entry name" value="Periplasmic binding protein-like II"/>
    <property type="match status" value="1"/>
</dbReference>
<dbReference type="InterPro" id="IPR006059">
    <property type="entry name" value="SBP"/>
</dbReference>
<dbReference type="InterPro" id="IPR050490">
    <property type="entry name" value="Bact_solute-bd_prot1"/>
</dbReference>
<dbReference type="PANTHER" id="PTHR43649:SF16">
    <property type="entry name" value="SUGAR-BINDING LIPOPROTEIN"/>
    <property type="match status" value="1"/>
</dbReference>
<feature type="region of interest" description="Disordered" evidence="1">
    <location>
        <begin position="24"/>
        <end position="58"/>
    </location>
</feature>
<dbReference type="PANTHER" id="PTHR43649">
    <property type="entry name" value="ARABINOSE-BINDING PROTEIN-RELATED"/>
    <property type="match status" value="1"/>
</dbReference>
<sequence>MRKVSFILASMFLMTGVLSACGSSNDNNTSENTGKTNNAASSNTSTNTAANTGDNAAAEETPAAKVTISIYYPTPDLVEKRALEDDKIKRFTEKYPNVEIVKSEWQYNPNEIGIKMGANEAPTLFNTYATEGKFLAERGWAADITELFNNYEFKDQMNPILQNQFIIGDKVYGIAQQGYVTGTVVNKKMLTDKGVAVPSFDWTWDDMLNTAKAVAEPKKGISGIAPMGKGNEAGWNWTNFLFEAGGEIQTVDGGKVTAAFNSEAGLKALEFYHKLAWEASAIPKDFALGWGDAVGAFAQGRTAMVIAGPDGPVDQGLNQGGMKPEDILVYPMPAAEKGGKHTGVLGGDFLVINPNASKEEQEMAFNYATFDYFSDKGLESVEESIKQRKTDNKFFIPPVIQYYNDNSEYGQKVKAVYDKYDNVYQYSPEIMSLLDGKPEAQFNTQDYYAAMTNVVQEVFSKKDVDMKAELDAAAKNMQEKFYNTIKVE</sequence>
<feature type="chain" id="PRO_5045718767" evidence="2">
    <location>
        <begin position="20"/>
        <end position="488"/>
    </location>
</feature>
<feature type="compositionally biased region" description="Low complexity" evidence="1">
    <location>
        <begin position="32"/>
        <end position="58"/>
    </location>
</feature>
<protein>
    <submittedName>
        <fullName evidence="3">ABC transporter substrate-binding protein</fullName>
    </submittedName>
</protein>